<accession>A0A508A7V7</accession>
<reference evidence="2 3" key="1">
    <citation type="submission" date="2019-06" db="EMBL/GenBank/DDBJ databases">
        <title>Draft genome sequence of Actinomyces johnsonii CCUG 34287T.</title>
        <authorList>
            <person name="Salva-Serra F."/>
            <person name="Cardew S."/>
            <person name="Moore E."/>
        </authorList>
    </citation>
    <scope>NUCLEOTIDE SEQUENCE [LARGE SCALE GENOMIC DNA]</scope>
    <source>
        <strain evidence="2 3">CCUG 34287</strain>
    </source>
</reference>
<protein>
    <recommendedName>
        <fullName evidence="4">SH3 domain-containing protein</fullName>
    </recommendedName>
</protein>
<dbReference type="EMBL" id="VICB01000003">
    <property type="protein sequence ID" value="TQD44494.1"/>
    <property type="molecule type" value="Genomic_DNA"/>
</dbReference>
<evidence type="ECO:0008006" key="4">
    <source>
        <dbReference type="Google" id="ProtNLM"/>
    </source>
</evidence>
<dbReference type="AlphaFoldDB" id="A0A508A7V7"/>
<evidence type="ECO:0000313" key="3">
    <source>
        <dbReference type="Proteomes" id="UP000319010"/>
    </source>
</evidence>
<sequence length="386" mass="42019">MSKASKMKRLMTLCMSVLLVIAGAVFATPTASADEFTATVFSAPGWDYANLRVGPSPQFAVKGTIPAGSTVKLGCWVRGDEAEGPYGSSRIWYSVPGSVNDIGTTNYISDAMVYTGSDQPVTEVCPGGDQDTMPHSGPAPTPENYFQRDFPTTVISAPGVDYVNGRIGPTAQHEIITTYSPGSALTLKCYTTGSLVENPQDTTRSDSMWYYTTDHTWVSGVYLTEGTAIGAIPDCNSPDGTSPTAGVKPLGPRTWPNIWDASNADKMSMFSSLYSHYHKEDSSPGVDARIDWAFFKDLPMLRLTAYSIPVGGFKNIDALGSLANGYDVYLSLGQFTMYRTSDDCFIIYDYYDFDEAYYYGVYKGQKDAARSGKAQEFNVFSTGCYR</sequence>
<dbReference type="RefSeq" id="WP_141423361.1">
    <property type="nucleotide sequence ID" value="NZ_JASPFB010000001.1"/>
</dbReference>
<name>A0A508A7V7_9ACTO</name>
<organism evidence="2 3">
    <name type="scientific">Actinomyces johnsonii</name>
    <dbReference type="NCBI Taxonomy" id="544581"/>
    <lineage>
        <taxon>Bacteria</taxon>
        <taxon>Bacillati</taxon>
        <taxon>Actinomycetota</taxon>
        <taxon>Actinomycetes</taxon>
        <taxon>Actinomycetales</taxon>
        <taxon>Actinomycetaceae</taxon>
        <taxon>Actinomyces</taxon>
    </lineage>
</organism>
<gene>
    <name evidence="2" type="ORF">FK256_00910</name>
</gene>
<feature type="signal peptide" evidence="1">
    <location>
        <begin position="1"/>
        <end position="33"/>
    </location>
</feature>
<feature type="chain" id="PRO_5021296937" description="SH3 domain-containing protein" evidence="1">
    <location>
        <begin position="34"/>
        <end position="386"/>
    </location>
</feature>
<evidence type="ECO:0000256" key="1">
    <source>
        <dbReference type="SAM" id="SignalP"/>
    </source>
</evidence>
<keyword evidence="1" id="KW-0732">Signal</keyword>
<dbReference type="Proteomes" id="UP000319010">
    <property type="component" value="Unassembled WGS sequence"/>
</dbReference>
<proteinExistence type="predicted"/>
<comment type="caution">
    <text evidence="2">The sequence shown here is derived from an EMBL/GenBank/DDBJ whole genome shotgun (WGS) entry which is preliminary data.</text>
</comment>
<evidence type="ECO:0000313" key="2">
    <source>
        <dbReference type="EMBL" id="TQD44494.1"/>
    </source>
</evidence>